<comment type="caution">
    <text evidence="3">The sequence shown here is derived from an EMBL/GenBank/DDBJ whole genome shotgun (WGS) entry which is preliminary data.</text>
</comment>
<feature type="domain" description="YCII-related" evidence="2">
    <location>
        <begin position="3"/>
        <end position="88"/>
    </location>
</feature>
<dbReference type="Pfam" id="PF03795">
    <property type="entry name" value="YCII"/>
    <property type="match status" value="1"/>
</dbReference>
<dbReference type="SUPFAM" id="SSF54909">
    <property type="entry name" value="Dimeric alpha+beta barrel"/>
    <property type="match status" value="1"/>
</dbReference>
<dbReference type="EMBL" id="AWFB01000003">
    <property type="protein sequence ID" value="RAN35609.1"/>
    <property type="molecule type" value="Genomic_DNA"/>
</dbReference>
<gene>
    <name evidence="3" type="ORF">HY3_07255</name>
</gene>
<dbReference type="Gene3D" id="3.30.70.1060">
    <property type="entry name" value="Dimeric alpha+beta barrel"/>
    <property type="match status" value="1"/>
</dbReference>
<dbReference type="Proteomes" id="UP000249123">
    <property type="component" value="Unassembled WGS sequence"/>
</dbReference>
<name>A0A062TUC7_9PROT</name>
<evidence type="ECO:0000259" key="2">
    <source>
        <dbReference type="Pfam" id="PF03795"/>
    </source>
</evidence>
<dbReference type="PANTHER" id="PTHR33606:SF3">
    <property type="entry name" value="PROTEIN YCII"/>
    <property type="match status" value="1"/>
</dbReference>
<dbReference type="InterPro" id="IPR051807">
    <property type="entry name" value="Sec-metab_biosynth-assoc"/>
</dbReference>
<dbReference type="InterPro" id="IPR005545">
    <property type="entry name" value="YCII"/>
</dbReference>
<sequence length="98" mass="10781">MPLYCFHCLDDETHGAERRSANRPAHLEWAGTLGERIRMAGPLMSEDGRMIGSLFLIEAESLDAAKELGQQDPYAKAGLFADVQINEVKWLLGPGKPA</sequence>
<dbReference type="PANTHER" id="PTHR33606">
    <property type="entry name" value="PROTEIN YCII"/>
    <property type="match status" value="1"/>
</dbReference>
<evidence type="ECO:0000256" key="1">
    <source>
        <dbReference type="ARBA" id="ARBA00007689"/>
    </source>
</evidence>
<comment type="similarity">
    <text evidence="1">Belongs to the YciI family.</text>
</comment>
<keyword evidence="4" id="KW-1185">Reference proteome</keyword>
<dbReference type="InterPro" id="IPR011008">
    <property type="entry name" value="Dimeric_a/b-barrel"/>
</dbReference>
<dbReference type="STRING" id="1280941.HY2_06285"/>
<dbReference type="AlphaFoldDB" id="A0A062TUC7"/>
<evidence type="ECO:0000313" key="4">
    <source>
        <dbReference type="Proteomes" id="UP000249123"/>
    </source>
</evidence>
<organism evidence="3 4">
    <name type="scientific">Hyphomonas pacifica</name>
    <dbReference type="NCBI Taxonomy" id="1280941"/>
    <lineage>
        <taxon>Bacteria</taxon>
        <taxon>Pseudomonadati</taxon>
        <taxon>Pseudomonadota</taxon>
        <taxon>Alphaproteobacteria</taxon>
        <taxon>Hyphomonadales</taxon>
        <taxon>Hyphomonadaceae</taxon>
        <taxon>Hyphomonas</taxon>
    </lineage>
</organism>
<evidence type="ECO:0000313" key="3">
    <source>
        <dbReference type="EMBL" id="RAN35609.1"/>
    </source>
</evidence>
<dbReference type="eggNOG" id="COG2350">
    <property type="taxonomic scope" value="Bacteria"/>
</dbReference>
<accession>A0A328JYL6</accession>
<proteinExistence type="inferred from homology"/>
<reference evidence="3 4" key="1">
    <citation type="submission" date="2013-04" db="EMBL/GenBank/DDBJ databases">
        <title>Hyphomonas sp. T24B3 Genome Sequencing.</title>
        <authorList>
            <person name="Lai Q."/>
            <person name="Shao Z."/>
        </authorList>
    </citation>
    <scope>NUCLEOTIDE SEQUENCE [LARGE SCALE GENOMIC DNA]</scope>
    <source>
        <strain evidence="3 4">T24B3</strain>
    </source>
</reference>
<protein>
    <recommendedName>
        <fullName evidence="2">YCII-related domain-containing protein</fullName>
    </recommendedName>
</protein>
<dbReference type="RefSeq" id="WP_034829450.1">
    <property type="nucleotide sequence ID" value="NZ_AWFA01000089.1"/>
</dbReference>
<dbReference type="OrthoDB" id="2293521at2"/>
<accession>A0A062TUC7</accession>